<keyword evidence="2" id="KW-0808">Transferase</keyword>
<evidence type="ECO:0000313" key="3">
    <source>
        <dbReference type="Proteomes" id="UP000749293"/>
    </source>
</evidence>
<dbReference type="PANTHER" id="PTHR42858:SF1">
    <property type="entry name" value="LD15494P"/>
    <property type="match status" value="1"/>
</dbReference>
<evidence type="ECO:0000259" key="1">
    <source>
        <dbReference type="Pfam" id="PF00155"/>
    </source>
</evidence>
<dbReference type="InterPro" id="IPR015424">
    <property type="entry name" value="PyrdxlP-dep_Trfase"/>
</dbReference>
<dbReference type="GO" id="GO:0030170">
    <property type="term" value="F:pyridoxal phosphate binding"/>
    <property type="evidence" value="ECO:0007669"/>
    <property type="project" value="InterPro"/>
</dbReference>
<dbReference type="FunFam" id="3.40.640.10:FF:000080">
    <property type="entry name" value="Aminotransferase, putative"/>
    <property type="match status" value="1"/>
</dbReference>
<dbReference type="InterPro" id="IPR004839">
    <property type="entry name" value="Aminotransferase_I/II_large"/>
</dbReference>
<dbReference type="AlphaFoldDB" id="A0A9P4YUW6"/>
<evidence type="ECO:0000313" key="2">
    <source>
        <dbReference type="EMBL" id="KAF4121454.1"/>
    </source>
</evidence>
<feature type="domain" description="Aminotransferase class I/classII large" evidence="1">
    <location>
        <begin position="47"/>
        <end position="448"/>
    </location>
</feature>
<dbReference type="SUPFAM" id="SSF53383">
    <property type="entry name" value="PLP-dependent transferases"/>
    <property type="match status" value="1"/>
</dbReference>
<reference evidence="2" key="1">
    <citation type="submission" date="2020-03" db="EMBL/GenBank/DDBJ databases">
        <title>Site-based positive gene gene selection in Geosmithia morbida across the United States reveals a broad range of putative effectors and factors for local host and environmental adapation.</title>
        <authorList>
            <person name="Onufrak A."/>
            <person name="Murdoch R.W."/>
            <person name="Gazis R."/>
            <person name="Huff M."/>
            <person name="Staton M."/>
            <person name="Klingeman W."/>
            <person name="Hadziabdic D."/>
        </authorList>
    </citation>
    <scope>NUCLEOTIDE SEQUENCE</scope>
    <source>
        <strain evidence="2">1262</strain>
    </source>
</reference>
<protein>
    <submittedName>
        <fullName evidence="2">Aspartate/methionine/tyrosine aminotransferase</fullName>
    </submittedName>
</protein>
<organism evidence="2 3">
    <name type="scientific">Geosmithia morbida</name>
    <dbReference type="NCBI Taxonomy" id="1094350"/>
    <lineage>
        <taxon>Eukaryota</taxon>
        <taxon>Fungi</taxon>
        <taxon>Dikarya</taxon>
        <taxon>Ascomycota</taxon>
        <taxon>Pezizomycotina</taxon>
        <taxon>Sordariomycetes</taxon>
        <taxon>Hypocreomycetidae</taxon>
        <taxon>Hypocreales</taxon>
        <taxon>Bionectriaceae</taxon>
        <taxon>Geosmithia</taxon>
    </lineage>
</organism>
<dbReference type="OrthoDB" id="7042322at2759"/>
<proteinExistence type="predicted"/>
<comment type="caution">
    <text evidence="2">The sequence shown here is derived from an EMBL/GenBank/DDBJ whole genome shotgun (WGS) entry which is preliminary data.</text>
</comment>
<dbReference type="Gene3D" id="3.40.640.10">
    <property type="entry name" value="Type I PLP-dependent aspartate aminotransferase-like (Major domain)"/>
    <property type="match status" value="1"/>
</dbReference>
<dbReference type="PANTHER" id="PTHR42858">
    <property type="entry name" value="AMINOTRANSFERASE"/>
    <property type="match status" value="1"/>
</dbReference>
<dbReference type="InterPro" id="IPR015422">
    <property type="entry name" value="PyrdxlP-dep_Trfase_small"/>
</dbReference>
<keyword evidence="3" id="KW-1185">Reference proteome</keyword>
<dbReference type="RefSeq" id="XP_035320106.1">
    <property type="nucleotide sequence ID" value="XM_035463842.1"/>
</dbReference>
<dbReference type="GO" id="GO:0047536">
    <property type="term" value="F:2-aminoadipate transaminase activity"/>
    <property type="evidence" value="ECO:0007669"/>
    <property type="project" value="TreeGrafter"/>
</dbReference>
<keyword evidence="2" id="KW-0032">Aminotransferase</keyword>
<dbReference type="Gene3D" id="3.90.1150.10">
    <property type="entry name" value="Aspartate Aminotransferase, domain 1"/>
    <property type="match status" value="1"/>
</dbReference>
<dbReference type="InterPro" id="IPR015421">
    <property type="entry name" value="PyrdxlP-dep_Trfase_major"/>
</dbReference>
<dbReference type="Pfam" id="PF00155">
    <property type="entry name" value="Aminotran_1_2"/>
    <property type="match status" value="1"/>
</dbReference>
<sequence>MSSDPTESARHPARLINLQLGWPSPRLFSSESLLHGAQEVLTSETETCAALVYGPHIGHPPLRRSIAGWLSSVYSRPVNFDRLCITNGASGNLSNVLQKFTDPLYTRRIFMVEPTYFLACPIFEDNGFQGKLRGVPEQDDGGLDIEFLRRELAVAEDAACEAARYGGIADAPARKVGKAYSKIYKYIIYVVPTFSNPGGNCMSVQKRKDLVCLARDYDALIVSDDVYDFLSWPERSEETDQMSSVPPRLVDIDRGLDGYGKWGNTLSNGSFSKIIGPGVRVGWADCAPALAVELAEIGSSSSGGAPSHLTSTFVDKMLRRGGLQSHIQNVLVPTYRARYCTLNAAVAELLTPLGVRVESSSFRDGAARVAGGFFSYLRLPDGMPQAKDVAAYCLTEYNLRIAFGSMFAVTGDETSMQRAAATGGFSACIRLCWAWHEEDEIREGIDRLAAALCDIRAMQERGESLETREIGIR</sequence>
<accession>A0A9P4YUW6</accession>
<dbReference type="EMBL" id="JAANYQ010000012">
    <property type="protein sequence ID" value="KAF4121454.1"/>
    <property type="molecule type" value="Genomic_DNA"/>
</dbReference>
<dbReference type="Proteomes" id="UP000749293">
    <property type="component" value="Unassembled WGS sequence"/>
</dbReference>
<dbReference type="GeneID" id="55968091"/>
<gene>
    <name evidence="2" type="ORF">GMORB2_1861</name>
</gene>
<name>A0A9P4YUW6_9HYPO</name>
<dbReference type="CDD" id="cd00609">
    <property type="entry name" value="AAT_like"/>
    <property type="match status" value="1"/>
</dbReference>